<feature type="transmembrane region" description="Helical" evidence="6">
    <location>
        <begin position="362"/>
        <end position="381"/>
    </location>
</feature>
<evidence type="ECO:0000256" key="6">
    <source>
        <dbReference type="HAMAP-Rule" id="MF_01844"/>
    </source>
</evidence>
<dbReference type="InterPro" id="IPR023171">
    <property type="entry name" value="Na/H_antiporter_dom_sf"/>
</dbReference>
<dbReference type="PANTHER" id="PTHR30341:SF0">
    <property type="entry name" value="NA(+)_H(+) ANTIPORTER NHAA"/>
    <property type="match status" value="1"/>
</dbReference>
<keyword evidence="6" id="KW-0739">Sodium transport</keyword>
<keyword evidence="5 6" id="KW-0472">Membrane</keyword>
<reference evidence="7 8" key="1">
    <citation type="submission" date="2016-10" db="EMBL/GenBank/DDBJ databases">
        <authorList>
            <person name="de Groot N.N."/>
        </authorList>
    </citation>
    <scope>NUCLEOTIDE SEQUENCE [LARGE SCALE GENOMIC DNA]</scope>
    <source>
        <strain evidence="7 8">DSM 26000</strain>
    </source>
</reference>
<dbReference type="Proteomes" id="UP000198931">
    <property type="component" value="Unassembled WGS sequence"/>
</dbReference>
<dbReference type="NCBIfam" id="TIGR00773">
    <property type="entry name" value="NhaA"/>
    <property type="match status" value="1"/>
</dbReference>
<keyword evidence="4 6" id="KW-1133">Transmembrane helix</keyword>
<feature type="transmembrane region" description="Helical" evidence="6">
    <location>
        <begin position="288"/>
        <end position="312"/>
    </location>
</feature>
<comment type="caution">
    <text evidence="6">Lacks conserved residue(s) required for the propagation of feature annotation.</text>
</comment>
<protein>
    <recommendedName>
        <fullName evidence="6">Na(+)/H(+) antiporter NhaA</fullName>
    </recommendedName>
    <alternativeName>
        <fullName evidence="6">Sodium/proton antiporter NhaA</fullName>
    </alternativeName>
</protein>
<dbReference type="RefSeq" id="WP_090079209.1">
    <property type="nucleotide sequence ID" value="NZ_FOQT01000002.1"/>
</dbReference>
<feature type="transmembrane region" description="Helical" evidence="6">
    <location>
        <begin position="324"/>
        <end position="350"/>
    </location>
</feature>
<dbReference type="PANTHER" id="PTHR30341">
    <property type="entry name" value="SODIUM ION/PROTON ANTIPORTER NHAA-RELATED"/>
    <property type="match status" value="1"/>
</dbReference>
<keyword evidence="6" id="KW-0406">Ion transport</keyword>
<organism evidence="7 8">
    <name type="scientific">Halpernia frigidisoli</name>
    <dbReference type="NCBI Taxonomy" id="1125876"/>
    <lineage>
        <taxon>Bacteria</taxon>
        <taxon>Pseudomonadati</taxon>
        <taxon>Bacteroidota</taxon>
        <taxon>Flavobacteriia</taxon>
        <taxon>Flavobacteriales</taxon>
        <taxon>Weeksellaceae</taxon>
        <taxon>Chryseobacterium group</taxon>
        <taxon>Halpernia</taxon>
    </lineage>
</organism>
<keyword evidence="6" id="KW-0813">Transport</keyword>
<evidence type="ECO:0000256" key="4">
    <source>
        <dbReference type="ARBA" id="ARBA00022989"/>
    </source>
</evidence>
<accession>A0A1I3F5B2</accession>
<comment type="function">
    <text evidence="6">Na(+)/H(+) antiporter that extrudes sodium in exchange for external protons.</text>
</comment>
<evidence type="ECO:0000313" key="7">
    <source>
        <dbReference type="EMBL" id="SFI06373.1"/>
    </source>
</evidence>
<feature type="transmembrane region" description="Helical" evidence="6">
    <location>
        <begin position="180"/>
        <end position="201"/>
    </location>
</feature>
<dbReference type="NCBIfam" id="NF007112">
    <property type="entry name" value="PRK09561.1"/>
    <property type="match status" value="1"/>
</dbReference>
<dbReference type="EMBL" id="FOQT01000002">
    <property type="protein sequence ID" value="SFI06373.1"/>
    <property type="molecule type" value="Genomic_DNA"/>
</dbReference>
<comment type="subcellular location">
    <subcellularLocation>
        <location evidence="1">Cell inner membrane</location>
        <topology evidence="1">Multi-pass membrane protein</topology>
    </subcellularLocation>
    <subcellularLocation>
        <location evidence="6">Cell membrane</location>
        <topology evidence="6">Multi-pass membrane protein</topology>
    </subcellularLocation>
</comment>
<dbReference type="STRING" id="1125876.SAMN05443292_1163"/>
<keyword evidence="6" id="KW-0915">Sodium</keyword>
<evidence type="ECO:0000256" key="2">
    <source>
        <dbReference type="ARBA" id="ARBA00022475"/>
    </source>
</evidence>
<dbReference type="Pfam" id="PF06965">
    <property type="entry name" value="Na_H_antiport_1"/>
    <property type="match status" value="1"/>
</dbReference>
<dbReference type="HAMAP" id="MF_01844">
    <property type="entry name" value="NhaA"/>
    <property type="match status" value="1"/>
</dbReference>
<comment type="similarity">
    <text evidence="6">Belongs to the NhaA Na(+)/H(+) (TC 2.A.33) antiporter family.</text>
</comment>
<sequence length="400" mass="44378">MILTKYFKNFFQSSETSGILLIICVFISLFIANSSASESFNNLLHLDIGFESLGLKFSVSHWINDGLMTVFFLLVGLEIKREVVEGELSTIKSASLPIFAAIGGMLFPAIIYFLFNHGTPYAKGWAIPMATDIAFSLAIVGMLGKAVPSSIKIFLAALAIVDDLGAILIIAFFYTDSLHWAYLGICVLIIGLLILFNYLKFKNYFYYLIPGVFLWYFMIHSGIHATIAGVILAFTIPTNISKNIPSPLEKLESKLQIPVSFFIMPIFALANTDITFHTGMIDGLFTNFGAGIILGLFLGKIIGINLFSWIAIKLGFSELPYKSRWIQMMGVGLLAGIGFTMSIFIALLSFRGSTDLQDEAKFAILAASLISGFSGFLLLKYSRRKKIILSEYREEFNSRF</sequence>
<proteinExistence type="inferred from homology"/>
<dbReference type="InterPro" id="IPR004670">
    <property type="entry name" value="NhaA"/>
</dbReference>
<comment type="catalytic activity">
    <reaction evidence="6">
        <text>Na(+)(in) + 2 H(+)(out) = Na(+)(out) + 2 H(+)(in)</text>
        <dbReference type="Rhea" id="RHEA:29251"/>
        <dbReference type="ChEBI" id="CHEBI:15378"/>
        <dbReference type="ChEBI" id="CHEBI:29101"/>
    </reaction>
</comment>
<keyword evidence="6" id="KW-0050">Antiport</keyword>
<keyword evidence="2 6" id="KW-1003">Cell membrane</keyword>
<dbReference type="Gene3D" id="1.20.1530.10">
    <property type="entry name" value="Na+/H+ antiporter like domain"/>
    <property type="match status" value="1"/>
</dbReference>
<dbReference type="GO" id="GO:0005886">
    <property type="term" value="C:plasma membrane"/>
    <property type="evidence" value="ECO:0007669"/>
    <property type="project" value="UniProtKB-SubCell"/>
</dbReference>
<feature type="transmembrane region" description="Helical" evidence="6">
    <location>
        <begin position="98"/>
        <end position="115"/>
    </location>
</feature>
<evidence type="ECO:0000313" key="8">
    <source>
        <dbReference type="Proteomes" id="UP000198931"/>
    </source>
</evidence>
<dbReference type="NCBIfam" id="NF007111">
    <property type="entry name" value="PRK09560.1"/>
    <property type="match status" value="1"/>
</dbReference>
<dbReference type="GO" id="GO:0015385">
    <property type="term" value="F:sodium:proton antiporter activity"/>
    <property type="evidence" value="ECO:0007669"/>
    <property type="project" value="UniProtKB-UniRule"/>
</dbReference>
<feature type="transmembrane region" description="Helical" evidence="6">
    <location>
        <begin position="153"/>
        <end position="174"/>
    </location>
</feature>
<dbReference type="GO" id="GO:0006885">
    <property type="term" value="P:regulation of pH"/>
    <property type="evidence" value="ECO:0007669"/>
    <property type="project" value="UniProtKB-UniRule"/>
</dbReference>
<evidence type="ECO:0000256" key="5">
    <source>
        <dbReference type="ARBA" id="ARBA00023136"/>
    </source>
</evidence>
<feature type="transmembrane region" description="Helical" evidence="6">
    <location>
        <begin position="213"/>
        <end position="236"/>
    </location>
</feature>
<keyword evidence="8" id="KW-1185">Reference proteome</keyword>
<gene>
    <name evidence="6" type="primary">nhaA</name>
    <name evidence="7" type="ORF">SAMN05443292_1163</name>
</gene>
<dbReference type="OrthoDB" id="9808135at2"/>
<evidence type="ECO:0000256" key="3">
    <source>
        <dbReference type="ARBA" id="ARBA00022692"/>
    </source>
</evidence>
<keyword evidence="3 6" id="KW-0812">Transmembrane</keyword>
<feature type="transmembrane region" description="Helical" evidence="6">
    <location>
        <begin position="121"/>
        <end position="141"/>
    </location>
</feature>
<evidence type="ECO:0000256" key="1">
    <source>
        <dbReference type="ARBA" id="ARBA00004429"/>
    </source>
</evidence>
<dbReference type="AlphaFoldDB" id="A0A1I3F5B2"/>
<name>A0A1I3F5B2_9FLAO</name>